<gene>
    <name evidence="1" type="ORF">GGX14DRAFT_369275</name>
</gene>
<evidence type="ECO:0000313" key="2">
    <source>
        <dbReference type="Proteomes" id="UP001219525"/>
    </source>
</evidence>
<sequence>WGFDFVLRYKHQPMPPAGAAMTVEELCKAGHLLDERGWLNVHRRACCLLSFR</sequence>
<organism evidence="1 2">
    <name type="scientific">Mycena pura</name>
    <dbReference type="NCBI Taxonomy" id="153505"/>
    <lineage>
        <taxon>Eukaryota</taxon>
        <taxon>Fungi</taxon>
        <taxon>Dikarya</taxon>
        <taxon>Basidiomycota</taxon>
        <taxon>Agaricomycotina</taxon>
        <taxon>Agaricomycetes</taxon>
        <taxon>Agaricomycetidae</taxon>
        <taxon>Agaricales</taxon>
        <taxon>Marasmiineae</taxon>
        <taxon>Mycenaceae</taxon>
        <taxon>Mycena</taxon>
    </lineage>
</organism>
<feature type="non-terminal residue" evidence="1">
    <location>
        <position position="1"/>
    </location>
</feature>
<keyword evidence="2" id="KW-1185">Reference proteome</keyword>
<dbReference type="Proteomes" id="UP001219525">
    <property type="component" value="Unassembled WGS sequence"/>
</dbReference>
<evidence type="ECO:0000313" key="1">
    <source>
        <dbReference type="EMBL" id="KAJ7203491.1"/>
    </source>
</evidence>
<protein>
    <submittedName>
        <fullName evidence="1">Uncharacterized protein</fullName>
    </submittedName>
</protein>
<comment type="caution">
    <text evidence="1">The sequence shown here is derived from an EMBL/GenBank/DDBJ whole genome shotgun (WGS) entry which is preliminary data.</text>
</comment>
<name>A0AAD6VCV0_9AGAR</name>
<accession>A0AAD6VCV0</accession>
<dbReference type="AlphaFoldDB" id="A0AAD6VCV0"/>
<dbReference type="EMBL" id="JARJCW010000050">
    <property type="protein sequence ID" value="KAJ7203491.1"/>
    <property type="molecule type" value="Genomic_DNA"/>
</dbReference>
<reference evidence="1" key="1">
    <citation type="submission" date="2023-03" db="EMBL/GenBank/DDBJ databases">
        <title>Massive genome expansion in bonnet fungi (Mycena s.s.) driven by repeated elements and novel gene families across ecological guilds.</title>
        <authorList>
            <consortium name="Lawrence Berkeley National Laboratory"/>
            <person name="Harder C.B."/>
            <person name="Miyauchi S."/>
            <person name="Viragh M."/>
            <person name="Kuo A."/>
            <person name="Thoen E."/>
            <person name="Andreopoulos B."/>
            <person name="Lu D."/>
            <person name="Skrede I."/>
            <person name="Drula E."/>
            <person name="Henrissat B."/>
            <person name="Morin E."/>
            <person name="Kohler A."/>
            <person name="Barry K."/>
            <person name="LaButti K."/>
            <person name="Morin E."/>
            <person name="Salamov A."/>
            <person name="Lipzen A."/>
            <person name="Mereny Z."/>
            <person name="Hegedus B."/>
            <person name="Baldrian P."/>
            <person name="Stursova M."/>
            <person name="Weitz H."/>
            <person name="Taylor A."/>
            <person name="Grigoriev I.V."/>
            <person name="Nagy L.G."/>
            <person name="Martin F."/>
            <person name="Kauserud H."/>
        </authorList>
    </citation>
    <scope>NUCLEOTIDE SEQUENCE</scope>
    <source>
        <strain evidence="1">9144</strain>
    </source>
</reference>
<proteinExistence type="predicted"/>